<keyword evidence="1" id="KW-1133">Transmembrane helix</keyword>
<keyword evidence="3" id="KW-1185">Reference proteome</keyword>
<dbReference type="GO" id="GO:0005886">
    <property type="term" value="C:plasma membrane"/>
    <property type="evidence" value="ECO:0007669"/>
    <property type="project" value="TreeGrafter"/>
</dbReference>
<sequence>MDALKRSTPHWLFLAVVVVPFLLAVLYFGFLASPVYISESKFVVRSPEKPQATGLGIVLQTAGFTSGQNEIYAAQSYAVSRDALRAVNQNNRFARAYGSEDIFILDRFNPLGINGSFEDLYEYFRTKVLLLNDATTSISTLTVRAYNPQEAQRINQRLLAMSEATVNRLNTRGREDRIRNAQEEVVKAQAQAQASAVALAAYRNLSGVVDPEKQAEVQLQMISKLQDSLIVARTELAQLQQYAPSNPRIPVMRTQIASIERDIAREMGRITGNRGSLAQTAVRYQRLVLENELANKQLTASLGSLEQARNEARRQEAYVERIVQPSLPDAPMEPRRLRGILATLALSLVAYGILKMLLAGVKEHAQ</sequence>
<dbReference type="KEGG" id="spii:G7077_03190"/>
<dbReference type="AlphaFoldDB" id="A0A6G7YT40"/>
<reference evidence="2 3" key="1">
    <citation type="submission" date="2020-03" db="EMBL/GenBank/DDBJ databases">
        <title>Sphingomonas sp. nov., isolated from fish.</title>
        <authorList>
            <person name="Hyun D.-W."/>
            <person name="Bae J.-W."/>
        </authorList>
    </citation>
    <scope>NUCLEOTIDE SEQUENCE [LARGE SCALE GENOMIC DNA]</scope>
    <source>
        <strain evidence="2 3">HDW15B</strain>
    </source>
</reference>
<evidence type="ECO:0008006" key="4">
    <source>
        <dbReference type="Google" id="ProtNLM"/>
    </source>
</evidence>
<gene>
    <name evidence="2" type="ORF">G7077_03190</name>
</gene>
<dbReference type="PANTHER" id="PTHR32309:SF13">
    <property type="entry name" value="FERRIC ENTEROBACTIN TRANSPORT PROTEIN FEPE"/>
    <property type="match status" value="1"/>
</dbReference>
<organism evidence="2 3">
    <name type="scientific">Sphingomonas piscis</name>
    <dbReference type="NCBI Taxonomy" id="2714943"/>
    <lineage>
        <taxon>Bacteria</taxon>
        <taxon>Pseudomonadati</taxon>
        <taxon>Pseudomonadota</taxon>
        <taxon>Alphaproteobacteria</taxon>
        <taxon>Sphingomonadales</taxon>
        <taxon>Sphingomonadaceae</taxon>
        <taxon>Sphingomonas</taxon>
    </lineage>
</organism>
<feature type="transmembrane region" description="Helical" evidence="1">
    <location>
        <begin position="340"/>
        <end position="361"/>
    </location>
</feature>
<evidence type="ECO:0000313" key="3">
    <source>
        <dbReference type="Proteomes" id="UP000503222"/>
    </source>
</evidence>
<keyword evidence="1" id="KW-0472">Membrane</keyword>
<dbReference type="Proteomes" id="UP000503222">
    <property type="component" value="Chromosome"/>
</dbReference>
<evidence type="ECO:0000313" key="2">
    <source>
        <dbReference type="EMBL" id="QIK79902.1"/>
    </source>
</evidence>
<dbReference type="EMBL" id="CP049869">
    <property type="protein sequence ID" value="QIK79902.1"/>
    <property type="molecule type" value="Genomic_DNA"/>
</dbReference>
<name>A0A6G7YT40_9SPHN</name>
<accession>A0A6G7YT40</accession>
<protein>
    <recommendedName>
        <fullName evidence="4">Capsule biosynthesis protein</fullName>
    </recommendedName>
</protein>
<evidence type="ECO:0000256" key="1">
    <source>
        <dbReference type="SAM" id="Phobius"/>
    </source>
</evidence>
<keyword evidence="1" id="KW-0812">Transmembrane</keyword>
<dbReference type="InterPro" id="IPR050445">
    <property type="entry name" value="Bact_polysacc_biosynth/exp"/>
</dbReference>
<feature type="transmembrane region" description="Helical" evidence="1">
    <location>
        <begin position="12"/>
        <end position="37"/>
    </location>
</feature>
<proteinExistence type="predicted"/>
<dbReference type="GO" id="GO:0004713">
    <property type="term" value="F:protein tyrosine kinase activity"/>
    <property type="evidence" value="ECO:0007669"/>
    <property type="project" value="TreeGrafter"/>
</dbReference>
<dbReference type="PANTHER" id="PTHR32309">
    <property type="entry name" value="TYROSINE-PROTEIN KINASE"/>
    <property type="match status" value="1"/>
</dbReference>